<accession>A0A0E9X9S0</accession>
<protein>
    <submittedName>
        <fullName evidence="2">Uncharacterized protein</fullName>
    </submittedName>
</protein>
<reference evidence="2" key="2">
    <citation type="journal article" date="2015" name="Fish Shellfish Immunol.">
        <title>Early steps in the European eel (Anguilla anguilla)-Vibrio vulnificus interaction in the gills: Role of the RtxA13 toxin.</title>
        <authorList>
            <person name="Callol A."/>
            <person name="Pajuelo D."/>
            <person name="Ebbesson L."/>
            <person name="Teles M."/>
            <person name="MacKenzie S."/>
            <person name="Amaro C."/>
        </authorList>
    </citation>
    <scope>NUCLEOTIDE SEQUENCE</scope>
</reference>
<evidence type="ECO:0000256" key="1">
    <source>
        <dbReference type="SAM" id="MobiDB-lite"/>
    </source>
</evidence>
<evidence type="ECO:0000313" key="2">
    <source>
        <dbReference type="EMBL" id="JAH99334.1"/>
    </source>
</evidence>
<organism evidence="2">
    <name type="scientific">Anguilla anguilla</name>
    <name type="common">European freshwater eel</name>
    <name type="synonym">Muraena anguilla</name>
    <dbReference type="NCBI Taxonomy" id="7936"/>
    <lineage>
        <taxon>Eukaryota</taxon>
        <taxon>Metazoa</taxon>
        <taxon>Chordata</taxon>
        <taxon>Craniata</taxon>
        <taxon>Vertebrata</taxon>
        <taxon>Euteleostomi</taxon>
        <taxon>Actinopterygii</taxon>
        <taxon>Neopterygii</taxon>
        <taxon>Teleostei</taxon>
        <taxon>Anguilliformes</taxon>
        <taxon>Anguillidae</taxon>
        <taxon>Anguilla</taxon>
    </lineage>
</organism>
<feature type="compositionally biased region" description="Polar residues" evidence="1">
    <location>
        <begin position="15"/>
        <end position="28"/>
    </location>
</feature>
<sequence>MQQRLDLNQKRKNPQQDQRPDSQNTSLLRPSLSKMAAVSPLFGGPPS</sequence>
<dbReference type="AlphaFoldDB" id="A0A0E9X9S0"/>
<dbReference type="EMBL" id="GBXM01009243">
    <property type="protein sequence ID" value="JAH99334.1"/>
    <property type="molecule type" value="Transcribed_RNA"/>
</dbReference>
<proteinExistence type="predicted"/>
<name>A0A0E9X9S0_ANGAN</name>
<reference evidence="2" key="1">
    <citation type="submission" date="2014-11" db="EMBL/GenBank/DDBJ databases">
        <authorList>
            <person name="Amaro Gonzalez C."/>
        </authorList>
    </citation>
    <scope>NUCLEOTIDE SEQUENCE</scope>
</reference>
<feature type="region of interest" description="Disordered" evidence="1">
    <location>
        <begin position="1"/>
        <end position="47"/>
    </location>
</feature>